<evidence type="ECO:0000256" key="1">
    <source>
        <dbReference type="ARBA" id="ARBA00007637"/>
    </source>
</evidence>
<protein>
    <submittedName>
        <fullName evidence="3">UDP-glucose 4-epimerase</fullName>
    </submittedName>
</protein>
<dbReference type="Gene3D" id="3.90.25.10">
    <property type="entry name" value="UDP-galactose 4-epimerase, domain 1"/>
    <property type="match status" value="1"/>
</dbReference>
<gene>
    <name evidence="3" type="ORF">FB388_7585</name>
</gene>
<evidence type="ECO:0000313" key="3">
    <source>
        <dbReference type="EMBL" id="TQM36131.1"/>
    </source>
</evidence>
<name>A0A543FQR2_9PSEU</name>
<dbReference type="InterPro" id="IPR001509">
    <property type="entry name" value="Epimerase_deHydtase"/>
</dbReference>
<sequence length="317" mass="33125">MRAVVTGGAGFIGSHVVDSLVADGADVLVLDDLSHGSAANLAGSPAAELVELDVRDEAGVRKAITGFAPEVVFHLAAQIDVRKSMADPVTDTSVNVLGSVNVFSAALAAGARRVVNTSTGGAIYGETDVVPTPETTPTDPLSAYGLGKRTAERYGSWFRRSRGLDVVTLRYGNVYGPRQDPRGDAGVIAIFCDRVLAGQRPTVFGDGRQTRDYVFVGDIVAANRAAAAATDLAHEIYNVGTGTEVDVLALAEAVAAAAGVDDFTPELLPARPGEVLRSCLDVGRARTDLGLPEPTGLTDGLRATLDWVRTLPRERSE</sequence>
<proteinExistence type="inferred from homology"/>
<dbReference type="OrthoDB" id="9801785at2"/>
<dbReference type="Pfam" id="PF01370">
    <property type="entry name" value="Epimerase"/>
    <property type="match status" value="1"/>
</dbReference>
<dbReference type="Proteomes" id="UP000319818">
    <property type="component" value="Unassembled WGS sequence"/>
</dbReference>
<evidence type="ECO:0000259" key="2">
    <source>
        <dbReference type="Pfam" id="PF01370"/>
    </source>
</evidence>
<comment type="caution">
    <text evidence="3">The sequence shown here is derived from an EMBL/GenBank/DDBJ whole genome shotgun (WGS) entry which is preliminary data.</text>
</comment>
<dbReference type="AlphaFoldDB" id="A0A543FQR2"/>
<dbReference type="EMBL" id="VFPH01000003">
    <property type="protein sequence ID" value="TQM36131.1"/>
    <property type="molecule type" value="Genomic_DNA"/>
</dbReference>
<comment type="similarity">
    <text evidence="1">Belongs to the NAD(P)-dependent epimerase/dehydratase family.</text>
</comment>
<organism evidence="3 4">
    <name type="scientific">Pseudonocardia cypriaca</name>
    <dbReference type="NCBI Taxonomy" id="882449"/>
    <lineage>
        <taxon>Bacteria</taxon>
        <taxon>Bacillati</taxon>
        <taxon>Actinomycetota</taxon>
        <taxon>Actinomycetes</taxon>
        <taxon>Pseudonocardiales</taxon>
        <taxon>Pseudonocardiaceae</taxon>
        <taxon>Pseudonocardia</taxon>
    </lineage>
</organism>
<dbReference type="PANTHER" id="PTHR43000">
    <property type="entry name" value="DTDP-D-GLUCOSE 4,6-DEHYDRATASE-RELATED"/>
    <property type="match status" value="1"/>
</dbReference>
<dbReference type="Gene3D" id="3.40.50.720">
    <property type="entry name" value="NAD(P)-binding Rossmann-like Domain"/>
    <property type="match status" value="1"/>
</dbReference>
<evidence type="ECO:0000313" key="4">
    <source>
        <dbReference type="Proteomes" id="UP000319818"/>
    </source>
</evidence>
<accession>A0A543FQR2</accession>
<reference evidence="3 4" key="1">
    <citation type="submission" date="2019-06" db="EMBL/GenBank/DDBJ databases">
        <title>Sequencing the genomes of 1000 actinobacteria strains.</title>
        <authorList>
            <person name="Klenk H.-P."/>
        </authorList>
    </citation>
    <scope>NUCLEOTIDE SEQUENCE [LARGE SCALE GENOMIC DNA]</scope>
    <source>
        <strain evidence="3 4">DSM 45511</strain>
    </source>
</reference>
<feature type="domain" description="NAD-dependent epimerase/dehydratase" evidence="2">
    <location>
        <begin position="4"/>
        <end position="240"/>
    </location>
</feature>
<dbReference type="InterPro" id="IPR036291">
    <property type="entry name" value="NAD(P)-bd_dom_sf"/>
</dbReference>
<dbReference type="SUPFAM" id="SSF51735">
    <property type="entry name" value="NAD(P)-binding Rossmann-fold domains"/>
    <property type="match status" value="1"/>
</dbReference>
<dbReference type="RefSeq" id="WP_142107383.1">
    <property type="nucleotide sequence ID" value="NZ_VFPH01000003.1"/>
</dbReference>
<keyword evidence="4" id="KW-1185">Reference proteome</keyword>